<reference evidence="3" key="1">
    <citation type="journal article" date="2019" name="Int. J. Syst. Evol. Microbiol.">
        <title>The Global Catalogue of Microorganisms (GCM) 10K type strain sequencing project: providing services to taxonomists for standard genome sequencing and annotation.</title>
        <authorList>
            <consortium name="The Broad Institute Genomics Platform"/>
            <consortium name="The Broad Institute Genome Sequencing Center for Infectious Disease"/>
            <person name="Wu L."/>
            <person name="Ma J."/>
        </authorList>
    </citation>
    <scope>NUCLEOTIDE SEQUENCE [LARGE SCALE GENOMIC DNA]</scope>
    <source>
        <strain evidence="3">JCM 9651</strain>
    </source>
</reference>
<evidence type="ECO:0000313" key="3">
    <source>
        <dbReference type="Proteomes" id="UP001499990"/>
    </source>
</evidence>
<sequence length="90" mass="9145">MDLVVGRCISHAGRVSSVLSPDPYRPATGEGRPDAAAAEEAAGKRGFLATVHGTATPKGAEGTVYRLFPGRVDGSGLRRVTAGDLVADPG</sequence>
<accession>A0ABP6S7G0</accession>
<organism evidence="2 3">
    <name type="scientific">Streptomyces sannanensis</name>
    <dbReference type="NCBI Taxonomy" id="285536"/>
    <lineage>
        <taxon>Bacteria</taxon>
        <taxon>Bacillati</taxon>
        <taxon>Actinomycetota</taxon>
        <taxon>Actinomycetes</taxon>
        <taxon>Kitasatosporales</taxon>
        <taxon>Streptomycetaceae</taxon>
        <taxon>Streptomyces</taxon>
    </lineage>
</organism>
<proteinExistence type="predicted"/>
<evidence type="ECO:0000313" key="2">
    <source>
        <dbReference type="EMBL" id="GAA3369733.1"/>
    </source>
</evidence>
<comment type="caution">
    <text evidence="2">The sequence shown here is derived from an EMBL/GenBank/DDBJ whole genome shotgun (WGS) entry which is preliminary data.</text>
</comment>
<protein>
    <submittedName>
        <fullName evidence="2">Uncharacterized protein</fullName>
    </submittedName>
</protein>
<evidence type="ECO:0000256" key="1">
    <source>
        <dbReference type="SAM" id="MobiDB-lite"/>
    </source>
</evidence>
<name>A0ABP6S7G0_9ACTN</name>
<keyword evidence="3" id="KW-1185">Reference proteome</keyword>
<gene>
    <name evidence="2" type="ORF">GCM10020367_13600</name>
</gene>
<dbReference type="Proteomes" id="UP001499990">
    <property type="component" value="Unassembled WGS sequence"/>
</dbReference>
<feature type="region of interest" description="Disordered" evidence="1">
    <location>
        <begin position="17"/>
        <end position="41"/>
    </location>
</feature>
<dbReference type="EMBL" id="BAAAYL010000001">
    <property type="protein sequence ID" value="GAA3369733.1"/>
    <property type="molecule type" value="Genomic_DNA"/>
</dbReference>